<dbReference type="InterPro" id="IPR051311">
    <property type="entry name" value="DedA_domain"/>
</dbReference>
<dbReference type="InterPro" id="IPR032816">
    <property type="entry name" value="VTT_dom"/>
</dbReference>
<name>A0A9X4QUI5_9BACL</name>
<comment type="caution">
    <text evidence="4">The sequence shown here is derived from an EMBL/GenBank/DDBJ whole genome shotgun (WGS) entry which is preliminary data.</text>
</comment>
<feature type="transmembrane region" description="Helical" evidence="2">
    <location>
        <begin position="173"/>
        <end position="190"/>
    </location>
</feature>
<evidence type="ECO:0000259" key="3">
    <source>
        <dbReference type="Pfam" id="PF09335"/>
    </source>
</evidence>
<feature type="transmembrane region" description="Helical" evidence="2">
    <location>
        <begin position="104"/>
        <end position="129"/>
    </location>
</feature>
<evidence type="ECO:0000256" key="2">
    <source>
        <dbReference type="SAM" id="Phobius"/>
    </source>
</evidence>
<dbReference type="Proteomes" id="UP001153404">
    <property type="component" value="Unassembled WGS sequence"/>
</dbReference>
<feature type="transmembrane region" description="Helical" evidence="2">
    <location>
        <begin position="50"/>
        <end position="71"/>
    </location>
</feature>
<sequence>MTDSLLGLVFEYGYVGLFLAMALGLVGIPVPDEALLTAAGYMLAQGHMKLGFTMLAAITGSVAGMSLSYLLGRWLGRPLLTKFGPLLRLTPDKLARHEARFAKWGHVLVLAGYFVPGLRHMTALFIGLGKHPYRPFLFYASLGALAWTSAFELLGVLLGEHWRESALYVQREAVMAFALFAGVGALLLMFRRYAIRRNSG</sequence>
<evidence type="ECO:0000313" key="4">
    <source>
        <dbReference type="EMBL" id="MDG0812306.1"/>
    </source>
</evidence>
<evidence type="ECO:0000313" key="5">
    <source>
        <dbReference type="Proteomes" id="UP001153404"/>
    </source>
</evidence>
<protein>
    <submittedName>
        <fullName evidence="4">DedA family protein</fullName>
    </submittedName>
</protein>
<keyword evidence="2" id="KW-0812">Transmembrane</keyword>
<feature type="transmembrane region" description="Helical" evidence="2">
    <location>
        <begin position="12"/>
        <end position="30"/>
    </location>
</feature>
<reference evidence="4" key="1">
    <citation type="submission" date="2022-10" db="EMBL/GenBank/DDBJ databases">
        <title>Comparative genomic analysis of Cohnella hashimotonis sp. nov., isolated from the International Space Station.</title>
        <authorList>
            <person name="Simpson A."/>
            <person name="Venkateswaran K."/>
        </authorList>
    </citation>
    <scope>NUCLEOTIDE SEQUENCE</scope>
    <source>
        <strain evidence="4">DSM 28161</strain>
    </source>
</reference>
<dbReference type="EMBL" id="JAPDIA010000008">
    <property type="protein sequence ID" value="MDG0812306.1"/>
    <property type="molecule type" value="Genomic_DNA"/>
</dbReference>
<dbReference type="AlphaFoldDB" id="A0A9X4QUI5"/>
<dbReference type="Pfam" id="PF09335">
    <property type="entry name" value="VTT_dom"/>
    <property type="match status" value="1"/>
</dbReference>
<feature type="domain" description="VTT" evidence="3">
    <location>
        <begin position="30"/>
        <end position="155"/>
    </location>
</feature>
<dbReference type="PANTHER" id="PTHR42709">
    <property type="entry name" value="ALKALINE PHOSPHATASE LIKE PROTEIN"/>
    <property type="match status" value="1"/>
</dbReference>
<keyword evidence="5" id="KW-1185">Reference proteome</keyword>
<proteinExistence type="inferred from homology"/>
<accession>A0A9X4QUI5</accession>
<gene>
    <name evidence="4" type="ORF">OMP40_25345</name>
</gene>
<comment type="similarity">
    <text evidence="1">Belongs to the DedA family.</text>
</comment>
<feature type="transmembrane region" description="Helical" evidence="2">
    <location>
        <begin position="136"/>
        <end position="158"/>
    </location>
</feature>
<keyword evidence="2" id="KW-1133">Transmembrane helix</keyword>
<evidence type="ECO:0000256" key="1">
    <source>
        <dbReference type="ARBA" id="ARBA00010792"/>
    </source>
</evidence>
<organism evidence="4 5">
    <name type="scientific">Cohnella rhizosphaerae</name>
    <dbReference type="NCBI Taxonomy" id="1457232"/>
    <lineage>
        <taxon>Bacteria</taxon>
        <taxon>Bacillati</taxon>
        <taxon>Bacillota</taxon>
        <taxon>Bacilli</taxon>
        <taxon>Bacillales</taxon>
        <taxon>Paenibacillaceae</taxon>
        <taxon>Cohnella</taxon>
    </lineage>
</organism>
<dbReference type="PANTHER" id="PTHR42709:SF9">
    <property type="entry name" value="ALKALINE PHOSPHATASE LIKE PROTEIN"/>
    <property type="match status" value="1"/>
</dbReference>
<dbReference type="RefSeq" id="WP_277535539.1">
    <property type="nucleotide sequence ID" value="NZ_JAPDIA010000008.1"/>
</dbReference>
<keyword evidence="2" id="KW-0472">Membrane</keyword>
<dbReference type="GO" id="GO:0005886">
    <property type="term" value="C:plasma membrane"/>
    <property type="evidence" value="ECO:0007669"/>
    <property type="project" value="TreeGrafter"/>
</dbReference>